<comment type="caution">
    <text evidence="2">The sequence shown here is derived from an EMBL/GenBank/DDBJ whole genome shotgun (WGS) entry which is preliminary data.</text>
</comment>
<evidence type="ECO:0000313" key="2">
    <source>
        <dbReference type="EMBL" id="RYR25156.1"/>
    </source>
</evidence>
<keyword evidence="3" id="KW-1185">Reference proteome</keyword>
<dbReference type="AlphaFoldDB" id="A0A445AFF7"/>
<feature type="region of interest" description="Disordered" evidence="1">
    <location>
        <begin position="1"/>
        <end position="24"/>
    </location>
</feature>
<organism evidence="2 3">
    <name type="scientific">Arachis hypogaea</name>
    <name type="common">Peanut</name>
    <dbReference type="NCBI Taxonomy" id="3818"/>
    <lineage>
        <taxon>Eukaryota</taxon>
        <taxon>Viridiplantae</taxon>
        <taxon>Streptophyta</taxon>
        <taxon>Embryophyta</taxon>
        <taxon>Tracheophyta</taxon>
        <taxon>Spermatophyta</taxon>
        <taxon>Magnoliopsida</taxon>
        <taxon>eudicotyledons</taxon>
        <taxon>Gunneridae</taxon>
        <taxon>Pentapetalae</taxon>
        <taxon>rosids</taxon>
        <taxon>fabids</taxon>
        <taxon>Fabales</taxon>
        <taxon>Fabaceae</taxon>
        <taxon>Papilionoideae</taxon>
        <taxon>50 kb inversion clade</taxon>
        <taxon>dalbergioids sensu lato</taxon>
        <taxon>Dalbergieae</taxon>
        <taxon>Pterocarpus clade</taxon>
        <taxon>Arachis</taxon>
    </lineage>
</organism>
<dbReference type="EMBL" id="SDMP01000012">
    <property type="protein sequence ID" value="RYR25156.1"/>
    <property type="molecule type" value="Genomic_DNA"/>
</dbReference>
<gene>
    <name evidence="2" type="ORF">Ahy_B02g058800</name>
</gene>
<dbReference type="PANTHER" id="PTHR38932:SF2">
    <property type="entry name" value="DUF3741 DOMAIN-CONTAINING PROTEIN"/>
    <property type="match status" value="1"/>
</dbReference>
<dbReference type="Proteomes" id="UP000289738">
    <property type="component" value="Chromosome B02"/>
</dbReference>
<protein>
    <submittedName>
        <fullName evidence="2">Uncharacterized protein</fullName>
    </submittedName>
</protein>
<dbReference type="PANTHER" id="PTHR38932">
    <property type="entry name" value="BNAC03G64660D PROTEIN"/>
    <property type="match status" value="1"/>
</dbReference>
<evidence type="ECO:0000256" key="1">
    <source>
        <dbReference type="SAM" id="MobiDB-lite"/>
    </source>
</evidence>
<sequence length="144" mass="16308">MYPRLKVRTEDQDDDDDFSESDSESRVFLKFIDSLHFEGILKNSKQVGERPKQIARSNSAALRPRAVLSSPENDELIGSINDLVNKESRAHRQRDVRVKVGNHEAKVSSNQVNKIGIPNKFNKEGDEALKCKDPPRAKCTLSNF</sequence>
<name>A0A445AFF7_ARAHY</name>
<dbReference type="OrthoDB" id="1867172at2759"/>
<evidence type="ECO:0000313" key="3">
    <source>
        <dbReference type="Proteomes" id="UP000289738"/>
    </source>
</evidence>
<proteinExistence type="predicted"/>
<feature type="compositionally biased region" description="Acidic residues" evidence="1">
    <location>
        <begin position="11"/>
        <end position="22"/>
    </location>
</feature>
<accession>A0A445AFF7</accession>
<reference evidence="2 3" key="1">
    <citation type="submission" date="2019-01" db="EMBL/GenBank/DDBJ databases">
        <title>Sequencing of cultivated peanut Arachis hypogaea provides insights into genome evolution and oil improvement.</title>
        <authorList>
            <person name="Chen X."/>
        </authorList>
    </citation>
    <scope>NUCLEOTIDE SEQUENCE [LARGE SCALE GENOMIC DNA]</scope>
    <source>
        <strain evidence="3">cv. Fuhuasheng</strain>
        <tissue evidence="2">Leaves</tissue>
    </source>
</reference>